<protein>
    <submittedName>
        <fullName evidence="2">Uncharacterized protein</fullName>
    </submittedName>
</protein>
<reference evidence="2 3" key="1">
    <citation type="submission" date="2020-06" db="EMBL/GenBank/DDBJ databases">
        <authorList>
            <person name="Li R."/>
            <person name="Bekaert M."/>
        </authorList>
    </citation>
    <scope>NUCLEOTIDE SEQUENCE [LARGE SCALE GENOMIC DNA]</scope>
    <source>
        <strain evidence="3">wild</strain>
    </source>
</reference>
<name>A0A6J8AGA3_MYTCO</name>
<evidence type="ECO:0000313" key="3">
    <source>
        <dbReference type="Proteomes" id="UP000507470"/>
    </source>
</evidence>
<feature type="signal peptide" evidence="1">
    <location>
        <begin position="1"/>
        <end position="18"/>
    </location>
</feature>
<feature type="chain" id="PRO_5026808437" evidence="1">
    <location>
        <begin position="19"/>
        <end position="471"/>
    </location>
</feature>
<dbReference type="AlphaFoldDB" id="A0A6J8AGA3"/>
<dbReference type="EMBL" id="CACVKT020001385">
    <property type="protein sequence ID" value="CAC5367749.1"/>
    <property type="molecule type" value="Genomic_DNA"/>
</dbReference>
<dbReference type="Proteomes" id="UP000507470">
    <property type="component" value="Unassembled WGS sequence"/>
</dbReference>
<dbReference type="OrthoDB" id="68689at2759"/>
<keyword evidence="3" id="KW-1185">Reference proteome</keyword>
<accession>A0A6J8AGA3</accession>
<sequence length="471" mass="51611">MLLLRLGVILVLGIGLEAIHEGIAKRQADQYPRKARPADKRPCPAGMRDDGTSCWKDSYGRGAGRVPDKASCPPNQRDDGTSCWLDSYGRGAGRTPDKTACPSGLRDDGTSCWSDAHIYGKGCCCTIFGCCNNCPSGYHDDGCTCRKTNVGIKVSLFQRQGCRSNEEMNGRLCYPKCRGGYHASGCCICTPNGGPGIRKTLAQRQSCRSNEERLAELCYPKCRDGYRPRGCCICEPNDGPGIKVTLPQRQYCKNNEIKLQGVCWETCQQGYSDNDNGGVCICLEGLQNEIHVGTAKREADEYTRKARPADKRPCPDEMRDDGTSCWKDSYGRGAGRVPDKENCPSNQRDDGTSCWLDSYGRGAGRLPDKTACPSGMRDDGTSCWSDAHIYGKGCCCAIFGCCNNCKSGYHDDGCTCRKTDIGIKLTLFQRQGCTSNEQMNGRLCYPKCKDGTMQVDAVYVHQMVAQVYGKL</sequence>
<evidence type="ECO:0000313" key="2">
    <source>
        <dbReference type="EMBL" id="CAC5367749.1"/>
    </source>
</evidence>
<proteinExistence type="predicted"/>
<keyword evidence="1" id="KW-0732">Signal</keyword>
<gene>
    <name evidence="2" type="ORF">MCOR_7532</name>
</gene>
<evidence type="ECO:0000256" key="1">
    <source>
        <dbReference type="SAM" id="SignalP"/>
    </source>
</evidence>
<organism evidence="2 3">
    <name type="scientific">Mytilus coruscus</name>
    <name type="common">Sea mussel</name>
    <dbReference type="NCBI Taxonomy" id="42192"/>
    <lineage>
        <taxon>Eukaryota</taxon>
        <taxon>Metazoa</taxon>
        <taxon>Spiralia</taxon>
        <taxon>Lophotrochozoa</taxon>
        <taxon>Mollusca</taxon>
        <taxon>Bivalvia</taxon>
        <taxon>Autobranchia</taxon>
        <taxon>Pteriomorphia</taxon>
        <taxon>Mytilida</taxon>
        <taxon>Mytiloidea</taxon>
        <taxon>Mytilidae</taxon>
        <taxon>Mytilinae</taxon>
        <taxon>Mytilus</taxon>
    </lineage>
</organism>